<accession>A0A101T5B4</accession>
<evidence type="ECO:0000313" key="2">
    <source>
        <dbReference type="Proteomes" id="UP000052982"/>
    </source>
</evidence>
<gene>
    <name evidence="1" type="ORF">AQJ64_08825</name>
</gene>
<proteinExistence type="predicted"/>
<dbReference type="InterPro" id="IPR044058">
    <property type="entry name" value="Lipoprotein_23"/>
</dbReference>
<name>A0A101T5B4_9ACTN</name>
<comment type="caution">
    <text evidence="1">The sequence shown here is derived from an EMBL/GenBank/DDBJ whole genome shotgun (WGS) entry which is preliminary data.</text>
</comment>
<evidence type="ECO:0000313" key="1">
    <source>
        <dbReference type="EMBL" id="KUN86135.1"/>
    </source>
</evidence>
<dbReference type="PROSITE" id="PS51257">
    <property type="entry name" value="PROKAR_LIPOPROTEIN"/>
    <property type="match status" value="1"/>
</dbReference>
<reference evidence="1 2" key="1">
    <citation type="submission" date="2015-10" db="EMBL/GenBank/DDBJ databases">
        <title>Draft genome sequence of Streptomyces griseoruber DSM 40281, type strain for the species Streptomyces griseoruber.</title>
        <authorList>
            <person name="Ruckert C."/>
            <person name="Winkler A."/>
            <person name="Kalinowski J."/>
            <person name="Kampfer P."/>
            <person name="Glaeser S."/>
        </authorList>
    </citation>
    <scope>NUCLEOTIDE SEQUENCE [LARGE SCALE GENOMIC DNA]</scope>
    <source>
        <strain evidence="1 2">DSM 40281</strain>
    </source>
</reference>
<evidence type="ECO:0008006" key="3">
    <source>
        <dbReference type="Google" id="ProtNLM"/>
    </source>
</evidence>
<protein>
    <recommendedName>
        <fullName evidence="3">Lipoprotein</fullName>
    </recommendedName>
</protein>
<dbReference type="EMBL" id="LMWW01000010">
    <property type="protein sequence ID" value="KUN86135.1"/>
    <property type="molecule type" value="Genomic_DNA"/>
</dbReference>
<keyword evidence="2" id="KW-1185">Reference proteome</keyword>
<dbReference type="RefSeq" id="WP_059202547.1">
    <property type="nucleotide sequence ID" value="NZ_KQ948765.1"/>
</dbReference>
<organism evidence="1 2">
    <name type="scientific">Streptomyces griseoruber</name>
    <dbReference type="NCBI Taxonomy" id="1943"/>
    <lineage>
        <taxon>Bacteria</taxon>
        <taxon>Bacillati</taxon>
        <taxon>Actinomycetota</taxon>
        <taxon>Actinomycetes</taxon>
        <taxon>Kitasatosporales</taxon>
        <taxon>Streptomycetaceae</taxon>
        <taxon>Streptomyces</taxon>
    </lineage>
</organism>
<dbReference type="STRING" id="1943.AQJ64_08825"/>
<dbReference type="AlphaFoldDB" id="A0A101T5B4"/>
<dbReference type="Pfam" id="PF18966">
    <property type="entry name" value="Lipoprotein_23"/>
    <property type="match status" value="1"/>
</dbReference>
<sequence length="218" mass="22461">MRHGVGNGRRGLALAVLLTGLVGGCSTGDGESARAGDATAARVEVARRGASVGAAGSACELPVTFDIAESWKPKAVDAEAGLAGVSEDLADLADAFLRQGPVTMACEIDAKPAGNIGFLRVWTGEPGDASARAVLEDFVAAEEGASREKYRGFEADDVTGTEVEYVTPGSGELRTSHALAVITPDGPVVLHLGGLDDEEHEEMLPAYELAKTTLRTTP</sequence>
<dbReference type="Proteomes" id="UP000052982">
    <property type="component" value="Unassembled WGS sequence"/>
</dbReference>